<dbReference type="Proteomes" id="UP000678499">
    <property type="component" value="Unassembled WGS sequence"/>
</dbReference>
<feature type="domain" description="C2H2-type" evidence="10">
    <location>
        <begin position="205"/>
        <end position="232"/>
    </location>
</feature>
<feature type="compositionally biased region" description="Acidic residues" evidence="9">
    <location>
        <begin position="61"/>
        <end position="80"/>
    </location>
</feature>
<keyword evidence="7" id="KW-0539">Nucleus</keyword>
<accession>A0A7R9GFA2</accession>
<dbReference type="OrthoDB" id="6408474at2759"/>
<evidence type="ECO:0000256" key="3">
    <source>
        <dbReference type="ARBA" id="ARBA00022737"/>
    </source>
</evidence>
<feature type="domain" description="C2H2-type" evidence="10">
    <location>
        <begin position="319"/>
        <end position="346"/>
    </location>
</feature>
<evidence type="ECO:0000256" key="5">
    <source>
        <dbReference type="ARBA" id="ARBA00022833"/>
    </source>
</evidence>
<name>A0A7R9GFA2_9CRUS</name>
<evidence type="ECO:0000256" key="9">
    <source>
        <dbReference type="SAM" id="MobiDB-lite"/>
    </source>
</evidence>
<dbReference type="Gene3D" id="3.30.160.60">
    <property type="entry name" value="Classic Zinc Finger"/>
    <property type="match status" value="7"/>
</dbReference>
<dbReference type="EMBL" id="OA883392">
    <property type="protein sequence ID" value="CAD7278769.1"/>
    <property type="molecule type" value="Genomic_DNA"/>
</dbReference>
<dbReference type="PROSITE" id="PS50157">
    <property type="entry name" value="ZINC_FINGER_C2H2_2"/>
    <property type="match status" value="6"/>
</dbReference>
<evidence type="ECO:0000313" key="12">
    <source>
        <dbReference type="Proteomes" id="UP000678499"/>
    </source>
</evidence>
<organism evidence="11">
    <name type="scientific">Notodromas monacha</name>
    <dbReference type="NCBI Taxonomy" id="399045"/>
    <lineage>
        <taxon>Eukaryota</taxon>
        <taxon>Metazoa</taxon>
        <taxon>Ecdysozoa</taxon>
        <taxon>Arthropoda</taxon>
        <taxon>Crustacea</taxon>
        <taxon>Oligostraca</taxon>
        <taxon>Ostracoda</taxon>
        <taxon>Podocopa</taxon>
        <taxon>Podocopida</taxon>
        <taxon>Cypridocopina</taxon>
        <taxon>Cypridoidea</taxon>
        <taxon>Cyprididae</taxon>
        <taxon>Notodromas</taxon>
    </lineage>
</organism>
<evidence type="ECO:0000256" key="4">
    <source>
        <dbReference type="ARBA" id="ARBA00022771"/>
    </source>
</evidence>
<feature type="compositionally biased region" description="Basic residues" evidence="9">
    <location>
        <begin position="10"/>
        <end position="23"/>
    </location>
</feature>
<dbReference type="GO" id="GO:0000978">
    <property type="term" value="F:RNA polymerase II cis-regulatory region sequence-specific DNA binding"/>
    <property type="evidence" value="ECO:0007669"/>
    <property type="project" value="TreeGrafter"/>
</dbReference>
<keyword evidence="3" id="KW-0677">Repeat</keyword>
<evidence type="ECO:0000256" key="6">
    <source>
        <dbReference type="ARBA" id="ARBA00023125"/>
    </source>
</evidence>
<dbReference type="AlphaFoldDB" id="A0A7R9GFA2"/>
<evidence type="ECO:0000256" key="1">
    <source>
        <dbReference type="ARBA" id="ARBA00004123"/>
    </source>
</evidence>
<protein>
    <recommendedName>
        <fullName evidence="10">C2H2-type domain-containing protein</fullName>
    </recommendedName>
</protein>
<dbReference type="FunFam" id="3.30.160.60:FF:000145">
    <property type="entry name" value="Zinc finger protein 574"/>
    <property type="match status" value="1"/>
</dbReference>
<evidence type="ECO:0000259" key="10">
    <source>
        <dbReference type="PROSITE" id="PS50157"/>
    </source>
</evidence>
<dbReference type="FunFam" id="3.30.160.60:FF:000446">
    <property type="entry name" value="Zinc finger protein"/>
    <property type="match status" value="1"/>
</dbReference>
<keyword evidence="4 8" id="KW-0863">Zinc-finger</keyword>
<gene>
    <name evidence="11" type="ORF">NMOB1V02_LOCUS6466</name>
</gene>
<sequence length="538" mass="59628">MSDKTGLTRKPGRRTLLKAHARPRREPIPKDSSPKESVPSSKGDDIVCDTAERSTSASQEACDDEPEEGSTTASEEEEPEAGPSLDDAPGPSGISQAVIKPREPDTPLVDPKLREQQILGTKESEQLTPEQKTDLLITNCKSLGDNQHECCICKKKIRGGLTHLRMHMRTHTGHRPYKCDLCGAQFVQRAQLRAHSICHSELRPFACEICRKRFKRAESVKDHMKVHTGEKPFKCSYCERWFGHKCDVVKHERVHTGEKPYSCQHCGRAFSQKGALRVHIRTHTKERPYRCPHKSCDKAFPILSSLQRHLCKHSGTKPFTCEVCSVSFFTQTHLKRHQKTHFEQGEGSQEESIPSQPTPPLLPLAPAAPPVSMALPTPELKCEKCLRTFLHHASWQRHAAICGTEQVADQPAELVTVPPPAHQPTITSVFHPKKFRRALHPPPLMKFRSKQGDEIEVGLVQKSAATSLSSTSSEVEVAAAEVTIEPKDPMQSSSVVVVEESELVDVAAPGPSGVSAPEAGTVVFLNREVTIRKLPSKN</sequence>
<feature type="domain" description="C2H2-type" evidence="10">
    <location>
        <begin position="233"/>
        <end position="260"/>
    </location>
</feature>
<feature type="compositionally biased region" description="Basic and acidic residues" evidence="9">
    <location>
        <begin position="100"/>
        <end position="110"/>
    </location>
</feature>
<dbReference type="SMART" id="SM00355">
    <property type="entry name" value="ZnF_C2H2"/>
    <property type="match status" value="8"/>
</dbReference>
<dbReference type="InterPro" id="IPR013087">
    <property type="entry name" value="Znf_C2H2_type"/>
</dbReference>
<dbReference type="InterPro" id="IPR036236">
    <property type="entry name" value="Znf_C2H2_sf"/>
</dbReference>
<comment type="subcellular location">
    <subcellularLocation>
        <location evidence="1">Nucleus</location>
    </subcellularLocation>
</comment>
<reference evidence="11" key="1">
    <citation type="submission" date="2020-11" db="EMBL/GenBank/DDBJ databases">
        <authorList>
            <person name="Tran Van P."/>
        </authorList>
    </citation>
    <scope>NUCLEOTIDE SEQUENCE</scope>
</reference>
<feature type="region of interest" description="Disordered" evidence="9">
    <location>
        <begin position="1"/>
        <end position="110"/>
    </location>
</feature>
<dbReference type="GO" id="GO:0005634">
    <property type="term" value="C:nucleus"/>
    <property type="evidence" value="ECO:0007669"/>
    <property type="project" value="UniProtKB-SubCell"/>
</dbReference>
<keyword evidence="6" id="KW-0238">DNA-binding</keyword>
<dbReference type="FunFam" id="3.30.160.60:FF:000065">
    <property type="entry name" value="B-cell CLL/lymphoma 6, member B"/>
    <property type="match status" value="1"/>
</dbReference>
<feature type="domain" description="C2H2-type" evidence="10">
    <location>
        <begin position="177"/>
        <end position="204"/>
    </location>
</feature>
<dbReference type="PANTHER" id="PTHR24390:SF159">
    <property type="entry name" value="GROWTH FACTOR INDEPENDENT 1 TRANSCRIPTIONAL REPRESSOR"/>
    <property type="match status" value="1"/>
</dbReference>
<feature type="compositionally biased region" description="Basic and acidic residues" evidence="9">
    <location>
        <begin position="24"/>
        <end position="34"/>
    </location>
</feature>
<proteinExistence type="predicted"/>
<keyword evidence="2" id="KW-0479">Metal-binding</keyword>
<feature type="region of interest" description="Disordered" evidence="9">
    <location>
        <begin position="337"/>
        <end position="370"/>
    </location>
</feature>
<dbReference type="FunFam" id="3.30.160.60:FF:002343">
    <property type="entry name" value="Zinc finger protein 33A"/>
    <property type="match status" value="1"/>
</dbReference>
<feature type="domain" description="C2H2-type" evidence="10">
    <location>
        <begin position="261"/>
        <end position="288"/>
    </location>
</feature>
<keyword evidence="12" id="KW-1185">Reference proteome</keyword>
<dbReference type="PROSITE" id="PS00028">
    <property type="entry name" value="ZINC_FINGER_C2H2_1"/>
    <property type="match status" value="6"/>
</dbReference>
<dbReference type="GO" id="GO:0006357">
    <property type="term" value="P:regulation of transcription by RNA polymerase II"/>
    <property type="evidence" value="ECO:0007669"/>
    <property type="project" value="TreeGrafter"/>
</dbReference>
<evidence type="ECO:0000256" key="7">
    <source>
        <dbReference type="ARBA" id="ARBA00023242"/>
    </source>
</evidence>
<dbReference type="PANTHER" id="PTHR24390">
    <property type="entry name" value="ZINC FINGER PROTEIN"/>
    <property type="match status" value="1"/>
</dbReference>
<dbReference type="Pfam" id="PF00096">
    <property type="entry name" value="zf-C2H2"/>
    <property type="match status" value="4"/>
</dbReference>
<dbReference type="GO" id="GO:0003700">
    <property type="term" value="F:DNA-binding transcription factor activity"/>
    <property type="evidence" value="ECO:0007669"/>
    <property type="project" value="TreeGrafter"/>
</dbReference>
<evidence type="ECO:0000313" key="11">
    <source>
        <dbReference type="EMBL" id="CAD7278769.1"/>
    </source>
</evidence>
<dbReference type="GO" id="GO:0008270">
    <property type="term" value="F:zinc ion binding"/>
    <property type="evidence" value="ECO:0007669"/>
    <property type="project" value="UniProtKB-KW"/>
</dbReference>
<dbReference type="SUPFAM" id="SSF57667">
    <property type="entry name" value="beta-beta-alpha zinc fingers"/>
    <property type="match status" value="4"/>
</dbReference>
<evidence type="ECO:0000256" key="2">
    <source>
        <dbReference type="ARBA" id="ARBA00022723"/>
    </source>
</evidence>
<dbReference type="FunFam" id="3.30.160.60:FF:000733">
    <property type="entry name" value="Zinc finger protein 236 variant"/>
    <property type="match status" value="1"/>
</dbReference>
<feature type="compositionally biased region" description="Pro residues" evidence="9">
    <location>
        <begin position="356"/>
        <end position="369"/>
    </location>
</feature>
<evidence type="ECO:0000256" key="8">
    <source>
        <dbReference type="PROSITE-ProRule" id="PRU00042"/>
    </source>
</evidence>
<feature type="domain" description="C2H2-type" evidence="10">
    <location>
        <begin position="289"/>
        <end position="318"/>
    </location>
</feature>
<dbReference type="EMBL" id="CAJPEX010001355">
    <property type="protein sequence ID" value="CAG0918921.1"/>
    <property type="molecule type" value="Genomic_DNA"/>
</dbReference>
<keyword evidence="5" id="KW-0862">Zinc</keyword>